<comment type="caution">
    <text evidence="1">The sequence shown here is derived from an EMBL/GenBank/DDBJ whole genome shotgun (WGS) entry which is preliminary data.</text>
</comment>
<dbReference type="AlphaFoldDB" id="A0A427AZE9"/>
<dbReference type="EMBL" id="AMZH03000860">
    <property type="protein sequence ID" value="RRT81652.1"/>
    <property type="molecule type" value="Genomic_DNA"/>
</dbReference>
<proteinExistence type="predicted"/>
<evidence type="ECO:0000313" key="2">
    <source>
        <dbReference type="Proteomes" id="UP000287651"/>
    </source>
</evidence>
<protein>
    <submittedName>
        <fullName evidence="1">Uncharacterized protein</fullName>
    </submittedName>
</protein>
<dbReference type="Proteomes" id="UP000287651">
    <property type="component" value="Unassembled WGS sequence"/>
</dbReference>
<gene>
    <name evidence="1" type="ORF">B296_00002908</name>
</gene>
<reference evidence="1 2" key="1">
    <citation type="journal article" date="2014" name="Agronomy (Basel)">
        <title>A Draft Genome Sequence for Ensete ventricosum, the Drought-Tolerant Tree Against Hunger.</title>
        <authorList>
            <person name="Harrison J."/>
            <person name="Moore K.A."/>
            <person name="Paszkiewicz K."/>
            <person name="Jones T."/>
            <person name="Grant M."/>
            <person name="Ambacheew D."/>
            <person name="Muzemil S."/>
            <person name="Studholme D.J."/>
        </authorList>
    </citation>
    <scope>NUCLEOTIDE SEQUENCE [LARGE SCALE GENOMIC DNA]</scope>
</reference>
<evidence type="ECO:0000313" key="1">
    <source>
        <dbReference type="EMBL" id="RRT81652.1"/>
    </source>
</evidence>
<sequence>HISDTHFCFYCGKTCHLLCPNSKMCFMLLSDNRDKIRTVEQDGKTIKLQIVSLLSQLLF</sequence>
<feature type="non-terminal residue" evidence="1">
    <location>
        <position position="1"/>
    </location>
</feature>
<name>A0A427AZE9_ENSVE</name>
<accession>A0A427AZE9</accession>
<organism evidence="1 2">
    <name type="scientific">Ensete ventricosum</name>
    <name type="common">Abyssinian banana</name>
    <name type="synonym">Musa ensete</name>
    <dbReference type="NCBI Taxonomy" id="4639"/>
    <lineage>
        <taxon>Eukaryota</taxon>
        <taxon>Viridiplantae</taxon>
        <taxon>Streptophyta</taxon>
        <taxon>Embryophyta</taxon>
        <taxon>Tracheophyta</taxon>
        <taxon>Spermatophyta</taxon>
        <taxon>Magnoliopsida</taxon>
        <taxon>Liliopsida</taxon>
        <taxon>Zingiberales</taxon>
        <taxon>Musaceae</taxon>
        <taxon>Ensete</taxon>
    </lineage>
</organism>